<dbReference type="EMBL" id="CAJGYO010000012">
    <property type="protein sequence ID" value="CAD6264407.1"/>
    <property type="molecule type" value="Genomic_DNA"/>
</dbReference>
<proteinExistence type="predicted"/>
<comment type="caution">
    <text evidence="3">The sequence shown here is derived from an EMBL/GenBank/DDBJ whole genome shotgun (WGS) entry which is preliminary data.</text>
</comment>
<dbReference type="AlphaFoldDB" id="A0A811R2B7"/>
<accession>A0A811R2B7</accession>
<dbReference type="Pfam" id="PF23247">
    <property type="entry name" value="LRR_RPS2"/>
    <property type="match status" value="1"/>
</dbReference>
<evidence type="ECO:0000313" key="4">
    <source>
        <dbReference type="Proteomes" id="UP000604825"/>
    </source>
</evidence>
<evidence type="ECO:0000313" key="3">
    <source>
        <dbReference type="EMBL" id="CAD6264407.1"/>
    </source>
</evidence>
<keyword evidence="4" id="KW-1185">Reference proteome</keyword>
<protein>
    <recommendedName>
        <fullName evidence="2">Disease resistance protein At4g27190-like leucine-rich repeats domain-containing protein</fullName>
    </recommendedName>
</protein>
<dbReference type="InterPro" id="IPR050905">
    <property type="entry name" value="Plant_NBS-LRR"/>
</dbReference>
<dbReference type="PANTHER" id="PTHR33463">
    <property type="entry name" value="NB-ARC DOMAIN-CONTAINING PROTEIN-RELATED"/>
    <property type="match status" value="1"/>
</dbReference>
<organism evidence="3 4">
    <name type="scientific">Miscanthus lutarioriparius</name>
    <dbReference type="NCBI Taxonomy" id="422564"/>
    <lineage>
        <taxon>Eukaryota</taxon>
        <taxon>Viridiplantae</taxon>
        <taxon>Streptophyta</taxon>
        <taxon>Embryophyta</taxon>
        <taxon>Tracheophyta</taxon>
        <taxon>Spermatophyta</taxon>
        <taxon>Magnoliopsida</taxon>
        <taxon>Liliopsida</taxon>
        <taxon>Poales</taxon>
        <taxon>Poaceae</taxon>
        <taxon>PACMAD clade</taxon>
        <taxon>Panicoideae</taxon>
        <taxon>Andropogonodae</taxon>
        <taxon>Andropogoneae</taxon>
        <taxon>Saccharinae</taxon>
        <taxon>Miscanthus</taxon>
    </lineage>
</organism>
<dbReference type="InterPro" id="IPR057135">
    <property type="entry name" value="At4g27190-like_LRR"/>
</dbReference>
<feature type="region of interest" description="Disordered" evidence="1">
    <location>
        <begin position="510"/>
        <end position="531"/>
    </location>
</feature>
<feature type="domain" description="Disease resistance protein At4g27190-like leucine-rich repeats" evidence="2">
    <location>
        <begin position="770"/>
        <end position="890"/>
    </location>
</feature>
<dbReference type="SUPFAM" id="SSF52058">
    <property type="entry name" value="L domain-like"/>
    <property type="match status" value="1"/>
</dbReference>
<dbReference type="OrthoDB" id="672801at2759"/>
<name>A0A811R2B7_9POAL</name>
<dbReference type="Proteomes" id="UP000604825">
    <property type="component" value="Unassembled WGS sequence"/>
</dbReference>
<dbReference type="PANTHER" id="PTHR33463:SF148">
    <property type="entry name" value="NB-ARC DOMAIN-CONTAINING PROTEIN"/>
    <property type="match status" value="1"/>
</dbReference>
<evidence type="ECO:0000256" key="1">
    <source>
        <dbReference type="SAM" id="MobiDB-lite"/>
    </source>
</evidence>
<reference evidence="3" key="1">
    <citation type="submission" date="2020-10" db="EMBL/GenBank/DDBJ databases">
        <authorList>
            <person name="Han B."/>
            <person name="Lu T."/>
            <person name="Zhao Q."/>
            <person name="Huang X."/>
            <person name="Zhao Y."/>
        </authorList>
    </citation>
    <scope>NUCLEOTIDE SEQUENCE</scope>
</reference>
<gene>
    <name evidence="3" type="ORF">NCGR_LOCUS47712</name>
</gene>
<dbReference type="Gene3D" id="3.80.10.10">
    <property type="entry name" value="Ribonuclease Inhibitor"/>
    <property type="match status" value="2"/>
</dbReference>
<sequence>MFQRIQERNRRFLVIFHNGSTEEMDLAIFGFLLSGYSTNKVLWTFQGKLRLKPRMKVVKAIETTGKTDVFLSVSTRHEEEDPRKLLSFLVHQEATEVAASLVDNNTGGGRGIVDQPSKVMEYFLYMLKQCCLGYHFNMVGDYDYDMATHSCNYWMCDAIIRQERQGEATDGGDASWQAADALRLAMPFNVDYYLHDHPYLPPPSHLVMWCNDDNNSTASQPGTPFPSPPNSYGHLLVPASAIPNADMFQYFDNKLSVLKLCGRTFISLSSPPFINCHNLKFLWLHHCQVQDTDTDTAGGEEEEAMIRRCFQNLWVLDVRYTRCHGILSARLLDFMTQLRELNVMGAQDWDIGQLQGQLPNIRKLRVTKSTVGCNSCSESNLLLGMNKMELLDFSGNRTKQEGGVAANLSGISTSSNQLETVIIIDGCVGIQKFSFRGCAKLKNLLLSGLFEDLCTLDLSGTAVKTLDLSAMTARSLDELILDNCDKLCAILWPPEGKRRSYLHKLHINTTQSGSTSRSGEGKSKDGSTAATESSSLSWPMVLVHGARAPSQFDWYISIKDARLLRSFVPSLEEYFRNHWVHLEISSPRCCPAVDGGSSESEGMKNQTGEEPQVVVLNIRQRKPQYNNNNNGASMHYADVATIVVEEHLLQGGEGNGNDAPTISRTRPCPPSFQRLDSSDCYLYTQDQRMKTDGGAIATIPSIICDRAFILHVHDSLYNTTIKLDFIFTAPQLLGGGSKLLMCYYLRTFWASQLPRKRFMWDTSKLPLSQIHRRSFEELTLLHLDLCPRLIHVLPFSSSIIRRRYLETLEIIWCGDLRVVFPSLDTNNTRSHQEQQQKPPGAMITMVDFPNLRRIHLHELPMLESICGLGRMYAPYLKSVKIRGCWSLRHLPAVRSDRSSDKVECDCEKEWWERLGWDGLGGKHDPCLYKPIHPRYYKKKLLRGFVLI</sequence>
<evidence type="ECO:0000259" key="2">
    <source>
        <dbReference type="Pfam" id="PF23247"/>
    </source>
</evidence>
<dbReference type="InterPro" id="IPR032675">
    <property type="entry name" value="LRR_dom_sf"/>
</dbReference>